<evidence type="ECO:0000313" key="2">
    <source>
        <dbReference type="EMBL" id="MYL26332.1"/>
    </source>
</evidence>
<proteinExistence type="predicted"/>
<reference evidence="2 3" key="1">
    <citation type="submission" date="2019-11" db="EMBL/GenBank/DDBJ databases">
        <title>Genome sequences of 17 halophilic strains isolated from different environments.</title>
        <authorList>
            <person name="Furrow R.E."/>
        </authorList>
    </citation>
    <scope>NUCLEOTIDE SEQUENCE [LARGE SCALE GENOMIC DNA]</scope>
    <source>
        <strain evidence="2 3">22507_15_FS</strain>
    </source>
</reference>
<organism evidence="2 3">
    <name type="scientific">Vreelandella halophila</name>
    <dbReference type="NCBI Taxonomy" id="86177"/>
    <lineage>
        <taxon>Bacteria</taxon>
        <taxon>Pseudomonadati</taxon>
        <taxon>Pseudomonadota</taxon>
        <taxon>Gammaproteobacteria</taxon>
        <taxon>Oceanospirillales</taxon>
        <taxon>Halomonadaceae</taxon>
        <taxon>Vreelandella</taxon>
    </lineage>
</organism>
<feature type="domain" description="AttH" evidence="1">
    <location>
        <begin position="64"/>
        <end position="238"/>
    </location>
</feature>
<dbReference type="SUPFAM" id="SSF159245">
    <property type="entry name" value="AttH-like"/>
    <property type="match status" value="1"/>
</dbReference>
<comment type="caution">
    <text evidence="2">The sequence shown here is derived from an EMBL/GenBank/DDBJ whole genome shotgun (WGS) entry which is preliminary data.</text>
</comment>
<accession>A0A9X4YAI4</accession>
<evidence type="ECO:0000259" key="1">
    <source>
        <dbReference type="Pfam" id="PF07143"/>
    </source>
</evidence>
<sequence length="367" mass="39734">MAVVVGLSALGAGLSGCDDPSGESGFAGLAESGGQAEASAFLQPKPGTRLVFPDDWGPHPQHRIEWWYFTANLTTPEGRPLGVQWTQFRQALQPRPAAKAPPSPATWPMDSAWMAHGAISFNGDHWFEEKVARGDIGHAGASADPFRVWLDDWELAPISESDAWHLQVQGDNWDYDLTLSNTGNITAHGDGGFSAKSSSGEGSMYFSLAHLNVTGTVTVAGRTQAVSGKGWFDREWSSQFLKAGQQGWDWFGLHLEDGQKLMAFRLREGDSTFSSGSWVNADGDVESLQEDDLTLSPTAWKESARGRVPVVWQLRVSGRGVDLRVKASPGEHWNAGLVSYWESPVAVSGSHDGKGYMELTGYADQAP</sequence>
<dbReference type="Pfam" id="PF17186">
    <property type="entry name" value="Lipocalin_9"/>
    <property type="match status" value="1"/>
</dbReference>
<dbReference type="PANTHER" id="PTHR38591">
    <property type="entry name" value="HYDROLASE"/>
    <property type="match status" value="1"/>
</dbReference>
<dbReference type="Gene3D" id="2.40.370.10">
    <property type="entry name" value="AttH-like domain"/>
    <property type="match status" value="2"/>
</dbReference>
<evidence type="ECO:0000313" key="3">
    <source>
        <dbReference type="Proteomes" id="UP000460751"/>
    </source>
</evidence>
<protein>
    <submittedName>
        <fullName evidence="2">Carotenoid 1,2-hydratase</fullName>
    </submittedName>
</protein>
<dbReference type="Proteomes" id="UP000460751">
    <property type="component" value="Unassembled WGS sequence"/>
</dbReference>
<dbReference type="Pfam" id="PF07143">
    <property type="entry name" value="CrtC"/>
    <property type="match status" value="1"/>
</dbReference>
<gene>
    <name evidence="2" type="ORF">GLW01_05935</name>
</gene>
<keyword evidence="3" id="KW-1185">Reference proteome</keyword>
<dbReference type="EMBL" id="WMEX01000003">
    <property type="protein sequence ID" value="MYL26332.1"/>
    <property type="molecule type" value="Genomic_DNA"/>
</dbReference>
<dbReference type="InterPro" id="IPR023374">
    <property type="entry name" value="AttH-like_dom_sf"/>
</dbReference>
<dbReference type="PANTHER" id="PTHR38591:SF1">
    <property type="entry name" value="BLL1000 PROTEIN"/>
    <property type="match status" value="1"/>
</dbReference>
<dbReference type="OrthoDB" id="9770826at2"/>
<dbReference type="AlphaFoldDB" id="A0A9X4YAI4"/>
<name>A0A9X4YAI4_9GAMM</name>
<dbReference type="InterPro" id="IPR010791">
    <property type="entry name" value="AttH_dom"/>
</dbReference>